<evidence type="ECO:0008006" key="3">
    <source>
        <dbReference type="Google" id="ProtNLM"/>
    </source>
</evidence>
<sequence>MTDETPKNTQSRFPEHEQLLLISLKLSDSEMGSSEDEEYVEGIEEKLIQKVEELDFAFWDGHEYGGGYAKVFLYTSDVDKLYKSIYSTLKNINFTPGSLIILQYRHKDMDHFIIDPNKLPD</sequence>
<evidence type="ECO:0000313" key="1">
    <source>
        <dbReference type="EMBL" id="TXG78348.1"/>
    </source>
</evidence>
<dbReference type="AlphaFoldDB" id="A0A5C7JAU1"/>
<protein>
    <recommendedName>
        <fullName evidence="3">DUF695 domain-containing protein</fullName>
    </recommendedName>
</protein>
<reference evidence="1 2" key="1">
    <citation type="submission" date="2018-09" db="EMBL/GenBank/DDBJ databases">
        <title>Metagenome Assembled Genomes from an Advanced Water Purification Facility.</title>
        <authorList>
            <person name="Stamps B.W."/>
            <person name="Spear J.R."/>
        </authorList>
    </citation>
    <scope>NUCLEOTIDE SEQUENCE [LARGE SCALE GENOMIC DNA]</scope>
    <source>
        <strain evidence="1">Bin_63_2</strain>
    </source>
</reference>
<accession>A0A5C7JAU1</accession>
<organism evidence="1 2">
    <name type="scientific">Candidatus Dojkabacteria bacterium</name>
    <dbReference type="NCBI Taxonomy" id="2099670"/>
    <lineage>
        <taxon>Bacteria</taxon>
        <taxon>Candidatus Dojkabacteria</taxon>
    </lineage>
</organism>
<comment type="caution">
    <text evidence="1">The sequence shown here is derived from an EMBL/GenBank/DDBJ whole genome shotgun (WGS) entry which is preliminary data.</text>
</comment>
<evidence type="ECO:0000313" key="2">
    <source>
        <dbReference type="Proteomes" id="UP000321026"/>
    </source>
</evidence>
<gene>
    <name evidence="1" type="ORF">E6Q11_01145</name>
</gene>
<proteinExistence type="predicted"/>
<name>A0A5C7JAU1_9BACT</name>
<dbReference type="EMBL" id="SSDS01000018">
    <property type="protein sequence ID" value="TXG78348.1"/>
    <property type="molecule type" value="Genomic_DNA"/>
</dbReference>
<dbReference type="Proteomes" id="UP000321026">
    <property type="component" value="Unassembled WGS sequence"/>
</dbReference>